<feature type="transmembrane region" description="Helical" evidence="1">
    <location>
        <begin position="35"/>
        <end position="55"/>
    </location>
</feature>
<dbReference type="EMBL" id="JASPKZ010009524">
    <property type="protein sequence ID" value="KAJ9576662.1"/>
    <property type="molecule type" value="Genomic_DNA"/>
</dbReference>
<evidence type="ECO:0000313" key="3">
    <source>
        <dbReference type="Proteomes" id="UP001233999"/>
    </source>
</evidence>
<sequence length="123" mass="13802">HLTVRHNMTRANTFTSALFKSYQESVLLLSHLLPLGSKFLMLFLPLFIIEFIAFAQRGARSGVKLHSVSGQIYILLQALSGSSTENRGLLLEVLPRLSLVLPCPLDELVEEFVFFLPSLLVFN</sequence>
<feature type="non-terminal residue" evidence="2">
    <location>
        <position position="1"/>
    </location>
</feature>
<name>A0AAD7ZAK3_DIPPU</name>
<keyword evidence="1" id="KW-0812">Transmembrane</keyword>
<accession>A0AAD7ZAK3</accession>
<keyword evidence="1" id="KW-1133">Transmembrane helix</keyword>
<organism evidence="2 3">
    <name type="scientific">Diploptera punctata</name>
    <name type="common">Pacific beetle cockroach</name>
    <dbReference type="NCBI Taxonomy" id="6984"/>
    <lineage>
        <taxon>Eukaryota</taxon>
        <taxon>Metazoa</taxon>
        <taxon>Ecdysozoa</taxon>
        <taxon>Arthropoda</taxon>
        <taxon>Hexapoda</taxon>
        <taxon>Insecta</taxon>
        <taxon>Pterygota</taxon>
        <taxon>Neoptera</taxon>
        <taxon>Polyneoptera</taxon>
        <taxon>Dictyoptera</taxon>
        <taxon>Blattodea</taxon>
        <taxon>Blaberoidea</taxon>
        <taxon>Blaberidae</taxon>
        <taxon>Diplopterinae</taxon>
        <taxon>Diploptera</taxon>
    </lineage>
</organism>
<keyword evidence="1" id="KW-0472">Membrane</keyword>
<proteinExistence type="predicted"/>
<evidence type="ECO:0000256" key="1">
    <source>
        <dbReference type="SAM" id="Phobius"/>
    </source>
</evidence>
<evidence type="ECO:0000313" key="2">
    <source>
        <dbReference type="EMBL" id="KAJ9576662.1"/>
    </source>
</evidence>
<protein>
    <submittedName>
        <fullName evidence="2">Uncharacterized protein</fullName>
    </submittedName>
</protein>
<reference evidence="2" key="2">
    <citation type="submission" date="2023-05" db="EMBL/GenBank/DDBJ databases">
        <authorList>
            <person name="Fouks B."/>
        </authorList>
    </citation>
    <scope>NUCLEOTIDE SEQUENCE</scope>
    <source>
        <strain evidence="2">Stay&amp;Tobe</strain>
        <tissue evidence="2">Testes</tissue>
    </source>
</reference>
<dbReference type="Proteomes" id="UP001233999">
    <property type="component" value="Unassembled WGS sequence"/>
</dbReference>
<dbReference type="AlphaFoldDB" id="A0AAD7ZAK3"/>
<keyword evidence="3" id="KW-1185">Reference proteome</keyword>
<reference evidence="2" key="1">
    <citation type="journal article" date="2023" name="IScience">
        <title>Live-bearing cockroach genome reveals convergent evolutionary mechanisms linked to viviparity in insects and beyond.</title>
        <authorList>
            <person name="Fouks B."/>
            <person name="Harrison M.C."/>
            <person name="Mikhailova A.A."/>
            <person name="Marchal E."/>
            <person name="English S."/>
            <person name="Carruthers M."/>
            <person name="Jennings E.C."/>
            <person name="Chiamaka E.L."/>
            <person name="Frigard R.A."/>
            <person name="Pippel M."/>
            <person name="Attardo G.M."/>
            <person name="Benoit J.B."/>
            <person name="Bornberg-Bauer E."/>
            <person name="Tobe S.S."/>
        </authorList>
    </citation>
    <scope>NUCLEOTIDE SEQUENCE</scope>
    <source>
        <strain evidence="2">Stay&amp;Tobe</strain>
    </source>
</reference>
<comment type="caution">
    <text evidence="2">The sequence shown here is derived from an EMBL/GenBank/DDBJ whole genome shotgun (WGS) entry which is preliminary data.</text>
</comment>
<feature type="non-terminal residue" evidence="2">
    <location>
        <position position="123"/>
    </location>
</feature>
<gene>
    <name evidence="2" type="ORF">L9F63_025442</name>
</gene>